<keyword evidence="4" id="KW-0560">Oxidoreductase</keyword>
<evidence type="ECO:0000259" key="6">
    <source>
        <dbReference type="Pfam" id="PF01494"/>
    </source>
</evidence>
<feature type="domain" description="FAD-binding" evidence="6">
    <location>
        <begin position="11"/>
        <end position="330"/>
    </location>
</feature>
<dbReference type="EMBL" id="LVYI01000006">
    <property type="protein sequence ID" value="OAP58655.1"/>
    <property type="molecule type" value="Genomic_DNA"/>
</dbReference>
<dbReference type="Pfam" id="PF01494">
    <property type="entry name" value="FAD_binding_3"/>
    <property type="match status" value="1"/>
</dbReference>
<protein>
    <recommendedName>
        <fullName evidence="6">FAD-binding domain-containing protein</fullName>
    </recommendedName>
</protein>
<keyword evidence="2" id="KW-0285">Flavoprotein</keyword>
<reference evidence="7 8" key="1">
    <citation type="submission" date="2016-04" db="EMBL/GenBank/DDBJ databases">
        <title>Draft genome of Fonsecaea erecta CBS 125763.</title>
        <authorList>
            <person name="Weiss V.A."/>
            <person name="Vicente V.A."/>
            <person name="Raittz R.T."/>
            <person name="Moreno L.F."/>
            <person name="De Souza E.M."/>
            <person name="Pedrosa F.O."/>
            <person name="Steffens M.B."/>
            <person name="Faoro H."/>
            <person name="Tadra-Sfeir M.Z."/>
            <person name="Najafzadeh M.J."/>
            <person name="Felipe M.S."/>
            <person name="Teixeira M."/>
            <person name="Sun J."/>
            <person name="Xi L."/>
            <person name="Gomes R."/>
            <person name="De Azevedo C.M."/>
            <person name="Salgado C.G."/>
            <person name="Da Silva M.B."/>
            <person name="Nascimento M.F."/>
            <person name="Queiroz-Telles F."/>
            <person name="Attili D.S."/>
            <person name="Gorbushina A."/>
        </authorList>
    </citation>
    <scope>NUCLEOTIDE SEQUENCE [LARGE SCALE GENOMIC DNA]</scope>
    <source>
        <strain evidence="7 8">CBS 125763</strain>
    </source>
</reference>
<dbReference type="InterPro" id="IPR050493">
    <property type="entry name" value="FAD-dep_Monooxygenase_BioMet"/>
</dbReference>
<comment type="caution">
    <text evidence="7">The sequence shown here is derived from an EMBL/GenBank/DDBJ whole genome shotgun (WGS) entry which is preliminary data.</text>
</comment>
<dbReference type="GO" id="GO:0071949">
    <property type="term" value="F:FAD binding"/>
    <property type="evidence" value="ECO:0007669"/>
    <property type="project" value="InterPro"/>
</dbReference>
<evidence type="ECO:0000256" key="4">
    <source>
        <dbReference type="ARBA" id="ARBA00023002"/>
    </source>
</evidence>
<dbReference type="GO" id="GO:0004497">
    <property type="term" value="F:monooxygenase activity"/>
    <property type="evidence" value="ECO:0007669"/>
    <property type="project" value="UniProtKB-KW"/>
</dbReference>
<evidence type="ECO:0000256" key="1">
    <source>
        <dbReference type="ARBA" id="ARBA00007992"/>
    </source>
</evidence>
<dbReference type="AlphaFoldDB" id="A0A178ZI11"/>
<accession>A0A178ZI11</accession>
<keyword evidence="3" id="KW-0274">FAD</keyword>
<dbReference type="OrthoDB" id="16820at2759"/>
<dbReference type="PANTHER" id="PTHR13789:SF236">
    <property type="entry name" value="MONOOXYGENASE, PUTATIVE (AFU_ORTHOLOGUE AFUA_6G12060)-RELATED"/>
    <property type="match status" value="1"/>
</dbReference>
<keyword evidence="8" id="KW-1185">Reference proteome</keyword>
<keyword evidence="5" id="KW-0503">Monooxygenase</keyword>
<dbReference type="InterPro" id="IPR002938">
    <property type="entry name" value="FAD-bd"/>
</dbReference>
<evidence type="ECO:0000256" key="5">
    <source>
        <dbReference type="ARBA" id="ARBA00023033"/>
    </source>
</evidence>
<dbReference type="RefSeq" id="XP_018692022.1">
    <property type="nucleotide sequence ID" value="XM_018839254.1"/>
</dbReference>
<dbReference type="Gene3D" id="3.50.50.60">
    <property type="entry name" value="FAD/NAD(P)-binding domain"/>
    <property type="match status" value="1"/>
</dbReference>
<name>A0A178ZI11_9EURO</name>
<sequence>MGSLGVEPPLKVIIVGAGLGGCATALAMHHAGFEVVMFEKVREFQRLGDSLGLGENAFKLLDRWSPFLRDRLIEIGNKSEFMQIRRWHDGKVLAQQPLMDMAGYIGHRGDYHNGFLGAVAEKGIPLHMGSEVVEYDDITPSVTLKNGERHVADVIIAVDGIKSRARELVLGFDDKPKSSGYACFRAFFKGDKLKGDPLTAEFVENECVNIWIGKDMHVVQNTLRGGDEFNWIITHKDTADIQESWSQPGDMDEVRRLVTTLDPRIAAAIRKTDECLDWKICYRDPIPTWVSEHHRVALVGDCCHPHLPTSAQGASQATESAAVLAQCLLLAGKDNIPLAASTRVYEKIRFPRVRRAQTNGEDLRDRWHTALDRMGEGDEIDRDSLLIKNNVLYDYDAEADTRKRWPEMAALVGEELRTGKISPLC</sequence>
<dbReference type="PANTHER" id="PTHR13789">
    <property type="entry name" value="MONOOXYGENASE"/>
    <property type="match status" value="1"/>
</dbReference>
<dbReference type="Proteomes" id="UP000078343">
    <property type="component" value="Unassembled WGS sequence"/>
</dbReference>
<gene>
    <name evidence="7" type="ORF">AYL99_07745</name>
</gene>
<evidence type="ECO:0000313" key="7">
    <source>
        <dbReference type="EMBL" id="OAP58655.1"/>
    </source>
</evidence>
<evidence type="ECO:0000256" key="3">
    <source>
        <dbReference type="ARBA" id="ARBA00022827"/>
    </source>
</evidence>
<comment type="similarity">
    <text evidence="1">Belongs to the paxM FAD-dependent monooxygenase family.</text>
</comment>
<dbReference type="InterPro" id="IPR036188">
    <property type="entry name" value="FAD/NAD-bd_sf"/>
</dbReference>
<proteinExistence type="inferred from homology"/>
<organism evidence="7 8">
    <name type="scientific">Fonsecaea erecta</name>
    <dbReference type="NCBI Taxonomy" id="1367422"/>
    <lineage>
        <taxon>Eukaryota</taxon>
        <taxon>Fungi</taxon>
        <taxon>Dikarya</taxon>
        <taxon>Ascomycota</taxon>
        <taxon>Pezizomycotina</taxon>
        <taxon>Eurotiomycetes</taxon>
        <taxon>Chaetothyriomycetidae</taxon>
        <taxon>Chaetothyriales</taxon>
        <taxon>Herpotrichiellaceae</taxon>
        <taxon>Fonsecaea</taxon>
    </lineage>
</organism>
<dbReference type="GeneID" id="30011913"/>
<evidence type="ECO:0000256" key="2">
    <source>
        <dbReference type="ARBA" id="ARBA00022630"/>
    </source>
</evidence>
<dbReference type="SUPFAM" id="SSF54373">
    <property type="entry name" value="FAD-linked reductases, C-terminal domain"/>
    <property type="match status" value="1"/>
</dbReference>
<dbReference type="SUPFAM" id="SSF51905">
    <property type="entry name" value="FAD/NAD(P)-binding domain"/>
    <property type="match status" value="1"/>
</dbReference>
<evidence type="ECO:0000313" key="8">
    <source>
        <dbReference type="Proteomes" id="UP000078343"/>
    </source>
</evidence>
<dbReference type="PRINTS" id="PR00420">
    <property type="entry name" value="RNGMNOXGNASE"/>
</dbReference>